<dbReference type="PROSITE" id="PS50157">
    <property type="entry name" value="ZINC_FINGER_C2H2_2"/>
    <property type="match status" value="4"/>
</dbReference>
<keyword evidence="9" id="KW-0539">Nucleus</keyword>
<dbReference type="Gene3D" id="3.30.160.60">
    <property type="entry name" value="Classic Zinc Finger"/>
    <property type="match status" value="4"/>
</dbReference>
<keyword evidence="15" id="KW-1185">Reference proteome</keyword>
<evidence type="ECO:0000259" key="12">
    <source>
        <dbReference type="PROSITE" id="PS50097"/>
    </source>
</evidence>
<keyword evidence="7" id="KW-0238">DNA-binding</keyword>
<dbReference type="InterPro" id="IPR036236">
    <property type="entry name" value="Znf_C2H2_sf"/>
</dbReference>
<keyword evidence="4 10" id="KW-0863">Zinc-finger</keyword>
<evidence type="ECO:0000313" key="15">
    <source>
        <dbReference type="Proteomes" id="UP001219934"/>
    </source>
</evidence>
<dbReference type="FunFam" id="3.30.160.60:FF:000304">
    <property type="entry name" value="Zinc finger and BTB domain-containing protein 20"/>
    <property type="match status" value="1"/>
</dbReference>
<evidence type="ECO:0000256" key="10">
    <source>
        <dbReference type="PROSITE-ProRule" id="PRU00042"/>
    </source>
</evidence>
<evidence type="ECO:0000256" key="8">
    <source>
        <dbReference type="ARBA" id="ARBA00023163"/>
    </source>
</evidence>
<feature type="domain" description="C2H2-type" evidence="13">
    <location>
        <begin position="510"/>
        <end position="537"/>
    </location>
</feature>
<dbReference type="SUPFAM" id="SSF54695">
    <property type="entry name" value="POZ domain"/>
    <property type="match status" value="1"/>
</dbReference>
<evidence type="ECO:0000313" key="14">
    <source>
        <dbReference type="EMBL" id="KAJ4944795.1"/>
    </source>
</evidence>
<feature type="domain" description="C2H2-type" evidence="13">
    <location>
        <begin position="454"/>
        <end position="481"/>
    </location>
</feature>
<dbReference type="EMBL" id="JAPTMU010000004">
    <property type="protein sequence ID" value="KAJ4944795.1"/>
    <property type="molecule type" value="Genomic_DNA"/>
</dbReference>
<dbReference type="Proteomes" id="UP001219934">
    <property type="component" value="Unassembled WGS sequence"/>
</dbReference>
<dbReference type="PROSITE" id="PS00028">
    <property type="entry name" value="ZINC_FINGER_C2H2_1"/>
    <property type="match status" value="4"/>
</dbReference>
<name>A0AAD6FT25_9TELE</name>
<dbReference type="SUPFAM" id="SSF57667">
    <property type="entry name" value="beta-beta-alpha zinc fingers"/>
    <property type="match status" value="2"/>
</dbReference>
<dbReference type="CDD" id="cd18229">
    <property type="entry name" value="BTB_POZ_ZBTB45"/>
    <property type="match status" value="1"/>
</dbReference>
<dbReference type="GO" id="GO:0008270">
    <property type="term" value="F:zinc ion binding"/>
    <property type="evidence" value="ECO:0007669"/>
    <property type="project" value="UniProtKB-KW"/>
</dbReference>
<keyword evidence="6" id="KW-0805">Transcription regulation</keyword>
<feature type="compositionally biased region" description="Low complexity" evidence="11">
    <location>
        <begin position="587"/>
        <end position="596"/>
    </location>
</feature>
<dbReference type="InterPro" id="IPR050457">
    <property type="entry name" value="ZnFinger_BTB_dom_contain"/>
</dbReference>
<evidence type="ECO:0000256" key="6">
    <source>
        <dbReference type="ARBA" id="ARBA00023015"/>
    </source>
</evidence>
<feature type="domain" description="C2H2-type" evidence="13">
    <location>
        <begin position="482"/>
        <end position="509"/>
    </location>
</feature>
<evidence type="ECO:0000256" key="9">
    <source>
        <dbReference type="ARBA" id="ARBA00023242"/>
    </source>
</evidence>
<comment type="subcellular location">
    <subcellularLocation>
        <location evidence="1">Nucleus</location>
    </subcellularLocation>
</comment>
<dbReference type="PROSITE" id="PS50097">
    <property type="entry name" value="BTB"/>
    <property type="match status" value="1"/>
</dbReference>
<dbReference type="InterPro" id="IPR011333">
    <property type="entry name" value="SKP1/BTB/POZ_sf"/>
</dbReference>
<evidence type="ECO:0000256" key="11">
    <source>
        <dbReference type="SAM" id="MobiDB-lite"/>
    </source>
</evidence>
<keyword evidence="2" id="KW-0479">Metal-binding</keyword>
<keyword evidence="5" id="KW-0862">Zinc</keyword>
<comment type="caution">
    <text evidence="14">The sequence shown here is derived from an EMBL/GenBank/DDBJ whole genome shotgun (WGS) entry which is preliminary data.</text>
</comment>
<dbReference type="GO" id="GO:0005634">
    <property type="term" value="C:nucleus"/>
    <property type="evidence" value="ECO:0007669"/>
    <property type="project" value="UniProtKB-SubCell"/>
</dbReference>
<sequence length="609" mass="63703">MVSGTETVHYIHLHNSSQSVLEALRTQRREGLFCDVTVRIHDASLRAHACVLAAGSPFFQDKLLLGHSEISVPPLVPAETVKQLVDFMYSGSLVVLQSQALCILTAASILQIKTVIDECTQIISQRKAAATAAAAAAAAAAGGGSGGGGGMLGGVLPKQEERGGGKGRESGGGGSCSVGASGGGGYANFPNFMAECAASNMGGGLGVANVNDSVQMEQANTVSLMSLGDLGPGSMCGGNDGAILMKQNSSCTQDVRYKLRDLLAQTANGAGSTGNLSAGCSSGVGSVDSIGRDSLRGNAGDLSDELVLGGEGVVVKDEGVQDGTIYSMQDGRRDGQQEGSQEPMAGFGQNFYDEQGVFSESFWPQSEPPQAMAFNPRGRVNKPLTPPPTSQSINNQLLFQYPVSQSQPSPFYVGGPMGGIDSMAGAEPTQQAPLPAPMTPAPPPPASSGSETSFDCTHCGKSLRSRKNYSKHMFIHSGQKPHQCSICWRSFSLRDYLLKHMVVHTGVRAFQCSMCGKRFTQKSSLNVHMRTHRAERTFQCNVCQRAFTHRTLLERHALQHAHPPQGRGADMTSPPKHSPPPMGGSSGMATAAGMVGNMANMPSHGASST</sequence>
<feature type="region of interest" description="Disordered" evidence="11">
    <location>
        <begin position="151"/>
        <end position="174"/>
    </location>
</feature>
<evidence type="ECO:0000256" key="7">
    <source>
        <dbReference type="ARBA" id="ARBA00023125"/>
    </source>
</evidence>
<evidence type="ECO:0000256" key="1">
    <source>
        <dbReference type="ARBA" id="ARBA00004123"/>
    </source>
</evidence>
<evidence type="ECO:0000256" key="3">
    <source>
        <dbReference type="ARBA" id="ARBA00022737"/>
    </source>
</evidence>
<dbReference type="PANTHER" id="PTHR46105:SF22">
    <property type="entry name" value="ZINC FINGER AND BTB DOMAIN CONTAINING 45"/>
    <property type="match status" value="1"/>
</dbReference>
<evidence type="ECO:0000259" key="13">
    <source>
        <dbReference type="PROSITE" id="PS50157"/>
    </source>
</evidence>
<keyword evidence="3" id="KW-0677">Repeat</keyword>
<dbReference type="Gene3D" id="3.30.710.10">
    <property type="entry name" value="Potassium Channel Kv1.1, Chain A"/>
    <property type="match status" value="1"/>
</dbReference>
<reference evidence="14" key="1">
    <citation type="submission" date="2022-11" db="EMBL/GenBank/DDBJ databases">
        <title>Chromosome-level genome of Pogonophryne albipinna.</title>
        <authorList>
            <person name="Jo E."/>
        </authorList>
    </citation>
    <scope>NUCLEOTIDE SEQUENCE</scope>
    <source>
        <strain evidence="14">SGF0006</strain>
        <tissue evidence="14">Muscle</tissue>
    </source>
</reference>
<feature type="region of interest" description="Disordered" evidence="11">
    <location>
        <begin position="560"/>
        <end position="609"/>
    </location>
</feature>
<organism evidence="14 15">
    <name type="scientific">Pogonophryne albipinna</name>
    <dbReference type="NCBI Taxonomy" id="1090488"/>
    <lineage>
        <taxon>Eukaryota</taxon>
        <taxon>Metazoa</taxon>
        <taxon>Chordata</taxon>
        <taxon>Craniata</taxon>
        <taxon>Vertebrata</taxon>
        <taxon>Euteleostomi</taxon>
        <taxon>Actinopterygii</taxon>
        <taxon>Neopterygii</taxon>
        <taxon>Teleostei</taxon>
        <taxon>Neoteleostei</taxon>
        <taxon>Acanthomorphata</taxon>
        <taxon>Eupercaria</taxon>
        <taxon>Perciformes</taxon>
        <taxon>Notothenioidei</taxon>
        <taxon>Pogonophryne</taxon>
    </lineage>
</organism>
<evidence type="ECO:0000256" key="5">
    <source>
        <dbReference type="ARBA" id="ARBA00022833"/>
    </source>
</evidence>
<dbReference type="InterPro" id="IPR013087">
    <property type="entry name" value="Znf_C2H2_type"/>
</dbReference>
<gene>
    <name evidence="14" type="ORF">JOQ06_013335</name>
</gene>
<dbReference type="SMART" id="SM00355">
    <property type="entry name" value="ZnF_C2H2"/>
    <property type="match status" value="4"/>
</dbReference>
<feature type="compositionally biased region" description="Pro residues" evidence="11">
    <location>
        <begin position="434"/>
        <end position="446"/>
    </location>
</feature>
<dbReference type="FunFam" id="3.30.160.60:FF:000315">
    <property type="entry name" value="Zinc finger and BTB domain-containing protein 20"/>
    <property type="match status" value="1"/>
</dbReference>
<dbReference type="Pfam" id="PF00096">
    <property type="entry name" value="zf-C2H2"/>
    <property type="match status" value="4"/>
</dbReference>
<evidence type="ECO:0000256" key="2">
    <source>
        <dbReference type="ARBA" id="ARBA00022723"/>
    </source>
</evidence>
<feature type="region of interest" description="Disordered" evidence="11">
    <location>
        <begin position="424"/>
        <end position="453"/>
    </location>
</feature>
<feature type="compositionally biased region" description="Basic and acidic residues" evidence="11">
    <location>
        <begin position="158"/>
        <end position="169"/>
    </location>
</feature>
<dbReference type="GO" id="GO:0000981">
    <property type="term" value="F:DNA-binding transcription factor activity, RNA polymerase II-specific"/>
    <property type="evidence" value="ECO:0007669"/>
    <property type="project" value="TreeGrafter"/>
</dbReference>
<feature type="region of interest" description="Disordered" evidence="11">
    <location>
        <begin position="320"/>
        <end position="348"/>
    </location>
</feature>
<proteinExistence type="predicted"/>
<accession>A0AAD6FT25</accession>
<dbReference type="InterPro" id="IPR000210">
    <property type="entry name" value="BTB/POZ_dom"/>
</dbReference>
<dbReference type="AlphaFoldDB" id="A0AAD6FT25"/>
<dbReference type="PANTHER" id="PTHR46105">
    <property type="entry name" value="AGAP004733-PA"/>
    <property type="match status" value="1"/>
</dbReference>
<dbReference type="GO" id="GO:0000978">
    <property type="term" value="F:RNA polymerase II cis-regulatory region sequence-specific DNA binding"/>
    <property type="evidence" value="ECO:0007669"/>
    <property type="project" value="TreeGrafter"/>
</dbReference>
<keyword evidence="8" id="KW-0804">Transcription</keyword>
<dbReference type="SMART" id="SM00225">
    <property type="entry name" value="BTB"/>
    <property type="match status" value="1"/>
</dbReference>
<protein>
    <recommendedName>
        <fullName evidence="16">Zinc finger and BTB domain containing 45</fullName>
    </recommendedName>
</protein>
<feature type="domain" description="BTB" evidence="12">
    <location>
        <begin position="34"/>
        <end position="97"/>
    </location>
</feature>
<evidence type="ECO:0008006" key="16">
    <source>
        <dbReference type="Google" id="ProtNLM"/>
    </source>
</evidence>
<evidence type="ECO:0000256" key="4">
    <source>
        <dbReference type="ARBA" id="ARBA00022771"/>
    </source>
</evidence>
<feature type="region of interest" description="Disordered" evidence="11">
    <location>
        <begin position="361"/>
        <end position="388"/>
    </location>
</feature>
<dbReference type="Pfam" id="PF00651">
    <property type="entry name" value="BTB"/>
    <property type="match status" value="1"/>
</dbReference>
<feature type="domain" description="C2H2-type" evidence="13">
    <location>
        <begin position="538"/>
        <end position="565"/>
    </location>
</feature>